<sequence>MARVRSINPFVGGRTIEGQERCQSVVGPIPISPTRPTNGPTKDDEMTSQNGDGFGLMNVHDLATILDAMARTCNPREMEFPRRVGAVMKWPLFAGNSTVAAVERHQAAAYNGSPQRLFFAMPRKV</sequence>
<dbReference type="EMBL" id="JAFNEN010000477">
    <property type="protein sequence ID" value="KAG8182182.1"/>
    <property type="molecule type" value="Genomic_DNA"/>
</dbReference>
<accession>A0AAV6UCU2</accession>
<reference evidence="2 3" key="1">
    <citation type="journal article" date="2022" name="Nat. Ecol. Evol.">
        <title>A masculinizing supergene underlies an exaggerated male reproductive morph in a spider.</title>
        <authorList>
            <person name="Hendrickx F."/>
            <person name="De Corte Z."/>
            <person name="Sonet G."/>
            <person name="Van Belleghem S.M."/>
            <person name="Kostlbacher S."/>
            <person name="Vangestel C."/>
        </authorList>
    </citation>
    <scope>NUCLEOTIDE SEQUENCE [LARGE SCALE GENOMIC DNA]</scope>
    <source>
        <strain evidence="2">W744_W776</strain>
    </source>
</reference>
<proteinExistence type="predicted"/>
<gene>
    <name evidence="2" type="ORF">JTE90_017133</name>
</gene>
<keyword evidence="3" id="KW-1185">Reference proteome</keyword>
<protein>
    <submittedName>
        <fullName evidence="2">Uncharacterized protein</fullName>
    </submittedName>
</protein>
<evidence type="ECO:0000256" key="1">
    <source>
        <dbReference type="SAM" id="MobiDB-lite"/>
    </source>
</evidence>
<name>A0AAV6UCU2_9ARAC</name>
<dbReference type="Proteomes" id="UP000827092">
    <property type="component" value="Unassembled WGS sequence"/>
</dbReference>
<organism evidence="2 3">
    <name type="scientific">Oedothorax gibbosus</name>
    <dbReference type="NCBI Taxonomy" id="931172"/>
    <lineage>
        <taxon>Eukaryota</taxon>
        <taxon>Metazoa</taxon>
        <taxon>Ecdysozoa</taxon>
        <taxon>Arthropoda</taxon>
        <taxon>Chelicerata</taxon>
        <taxon>Arachnida</taxon>
        <taxon>Araneae</taxon>
        <taxon>Araneomorphae</taxon>
        <taxon>Entelegynae</taxon>
        <taxon>Araneoidea</taxon>
        <taxon>Linyphiidae</taxon>
        <taxon>Erigoninae</taxon>
        <taxon>Oedothorax</taxon>
    </lineage>
</organism>
<dbReference type="AlphaFoldDB" id="A0AAV6UCU2"/>
<comment type="caution">
    <text evidence="2">The sequence shown here is derived from an EMBL/GenBank/DDBJ whole genome shotgun (WGS) entry which is preliminary data.</text>
</comment>
<evidence type="ECO:0000313" key="3">
    <source>
        <dbReference type="Proteomes" id="UP000827092"/>
    </source>
</evidence>
<evidence type="ECO:0000313" key="2">
    <source>
        <dbReference type="EMBL" id="KAG8182182.1"/>
    </source>
</evidence>
<feature type="region of interest" description="Disordered" evidence="1">
    <location>
        <begin position="22"/>
        <end position="53"/>
    </location>
</feature>